<evidence type="ECO:0000313" key="2">
    <source>
        <dbReference type="EMBL" id="XAG72878.1"/>
    </source>
</evidence>
<name>A0AAU6UFA4_UNCXX</name>
<gene>
    <name evidence="2" type="ORF">MRN42_13375</name>
</gene>
<keyword evidence="2" id="KW-0808">Transferase</keyword>
<dbReference type="PANTHER" id="PTHR36836:SF1">
    <property type="entry name" value="COLANIC ACID BIOSYNTHESIS PROTEIN WCAK"/>
    <property type="match status" value="1"/>
</dbReference>
<dbReference type="AlphaFoldDB" id="A0AAU6UFA4"/>
<evidence type="ECO:0000259" key="1">
    <source>
        <dbReference type="Pfam" id="PF04230"/>
    </source>
</evidence>
<dbReference type="GO" id="GO:0016740">
    <property type="term" value="F:transferase activity"/>
    <property type="evidence" value="ECO:0007669"/>
    <property type="project" value="UniProtKB-KW"/>
</dbReference>
<dbReference type="InterPro" id="IPR007345">
    <property type="entry name" value="Polysacch_pyruvyl_Trfase"/>
</dbReference>
<organism evidence="2">
    <name type="scientific">bacterium 19NY04SH03</name>
    <dbReference type="NCBI Taxonomy" id="2920647"/>
    <lineage>
        <taxon>Bacteria</taxon>
    </lineage>
</organism>
<reference evidence="2" key="1">
    <citation type="submission" date="2022-03" db="EMBL/GenBank/DDBJ databases">
        <title>Sea Food Isolates.</title>
        <authorList>
            <person name="Li c."/>
        </authorList>
    </citation>
    <scope>NUCLEOTIDE SEQUENCE</scope>
    <source>
        <strain evidence="2">19NY04SH03</strain>
    </source>
</reference>
<dbReference type="PANTHER" id="PTHR36836">
    <property type="entry name" value="COLANIC ACID BIOSYNTHESIS PROTEIN WCAK"/>
    <property type="match status" value="1"/>
</dbReference>
<feature type="domain" description="Polysaccharide pyruvyl transferase" evidence="1">
    <location>
        <begin position="70"/>
        <end position="360"/>
    </location>
</feature>
<dbReference type="EMBL" id="CP095346">
    <property type="protein sequence ID" value="XAG72878.1"/>
    <property type="molecule type" value="Genomic_DNA"/>
</dbReference>
<protein>
    <submittedName>
        <fullName evidence="2">Polysaccharide pyruvyl transferase family protein</fullName>
    </submittedName>
</protein>
<sequence>MKNNKVFVLNHCSHNKGDNSVLTYVVKKLISKNNELCLSTSSGEMPEWLNKLIGKKVDSVLWGPGDWFDYKNSKVNYYRLRIKQKIYINLFYYILRKYSQGEKLLVKRIFSLIYNKSFLRKIKDADIVLSSGGHHISSVLDVDGINPQLLDMICADVYGKKLVLWAQSIGPVKTDISYIKKSISLLIKNSLKTFYRCDQSREFLTEIGAIDFDGVSELDDSVFGLIQLLDRENKINISHNSREKKAIVAIYNSSYRDKSEELRYIENLIKIIDKVILSGYRVSFLPMQYKGDPGDERPLISQIINGITNSERVDVIDKDLSPIETLKKVSEYSLLIGHKTHSVVYGLGLEIPTLAIAYHPKTRYFMRRYGVEKYCIDEHEFIENQELSLSLVDDLIENELACHDILNIAGGDIKSRVNDEFDKIFY</sequence>
<proteinExistence type="predicted"/>
<accession>A0AAU6UFA4</accession>
<dbReference type="Pfam" id="PF04230">
    <property type="entry name" value="PS_pyruv_trans"/>
    <property type="match status" value="1"/>
</dbReference>